<gene>
    <name evidence="1" type="ORF">C7451_106260</name>
</gene>
<dbReference type="InterPro" id="IPR029465">
    <property type="entry name" value="ATPgrasp_TupA"/>
</dbReference>
<sequence>MPRAAGPELNPAALAPTSAHGTSDRLARLRIAITYLWRHHRLPDLGEPRRFTEFVQHRKLFDCDPRLPAFSDKVAAKALIADRLGQDWITPTLWQGTLLPDRPPWPRPFVVKSRHGCNQRAFVRSPDDDWPAIRRISRTWMHRPYGGWLDEWLYRDIPRGLLVEPFIGSHGRLPLDYKFYVFGGEVACIQVHLDRETRHRWMLFDRDWNRFSSRTRDPDPPAPASLATMIAAAETLGHGFDFVRVDFYEIDGKPRFGEMTFYPGSGLDPFDPPEIDLMLGALWAKARLDSCSRTPPRYP</sequence>
<name>A0A2V3V4R9_9SPHN</name>
<dbReference type="EMBL" id="QJJM01000006">
    <property type="protein sequence ID" value="PXW76094.1"/>
    <property type="molecule type" value="Genomic_DNA"/>
</dbReference>
<comment type="caution">
    <text evidence="1">The sequence shown here is derived from an EMBL/GenBank/DDBJ whole genome shotgun (WGS) entry which is preliminary data.</text>
</comment>
<proteinExistence type="predicted"/>
<keyword evidence="2" id="KW-1185">Reference proteome</keyword>
<evidence type="ECO:0000313" key="2">
    <source>
        <dbReference type="Proteomes" id="UP000248014"/>
    </source>
</evidence>
<evidence type="ECO:0000313" key="1">
    <source>
        <dbReference type="EMBL" id="PXW76094.1"/>
    </source>
</evidence>
<dbReference type="AlphaFoldDB" id="A0A2V3V4R9"/>
<reference evidence="1 2" key="1">
    <citation type="submission" date="2018-05" db="EMBL/GenBank/DDBJ databases">
        <title>Genomic Encyclopedia of Type Strains, Phase IV (KMG-IV): sequencing the most valuable type-strain genomes for metagenomic binning, comparative biology and taxonomic classification.</title>
        <authorList>
            <person name="Goeker M."/>
        </authorList>
    </citation>
    <scope>NUCLEOTIDE SEQUENCE [LARGE SCALE GENOMIC DNA]</scope>
    <source>
        <strain evidence="1 2">DSM 3183</strain>
    </source>
</reference>
<protein>
    <submittedName>
        <fullName evidence="1">Teichuronopeptide biosynthesis TupA-like protein</fullName>
    </submittedName>
</protein>
<dbReference type="Proteomes" id="UP000248014">
    <property type="component" value="Unassembled WGS sequence"/>
</dbReference>
<dbReference type="OrthoDB" id="9791827at2"/>
<dbReference type="RefSeq" id="WP_110298752.1">
    <property type="nucleotide sequence ID" value="NZ_QJJM01000006.1"/>
</dbReference>
<accession>A0A2V3V4R9</accession>
<organism evidence="1 2">
    <name type="scientific">Blastomonas natatoria</name>
    <dbReference type="NCBI Taxonomy" id="34015"/>
    <lineage>
        <taxon>Bacteria</taxon>
        <taxon>Pseudomonadati</taxon>
        <taxon>Pseudomonadota</taxon>
        <taxon>Alphaproteobacteria</taxon>
        <taxon>Sphingomonadales</taxon>
        <taxon>Sphingomonadaceae</taxon>
        <taxon>Blastomonas</taxon>
    </lineage>
</organism>
<dbReference type="Pfam" id="PF14305">
    <property type="entry name" value="ATPgrasp_TupA"/>
    <property type="match status" value="1"/>
</dbReference>